<accession>A0A1J1JGV3</accession>
<keyword evidence="1" id="KW-0472">Membrane</keyword>
<keyword evidence="1" id="KW-1133">Transmembrane helix</keyword>
<organism evidence="3">
    <name type="scientific">Planktothrix agardhii</name>
    <name type="common">Oscillatoria agardhii</name>
    <dbReference type="NCBI Taxonomy" id="1160"/>
    <lineage>
        <taxon>Bacteria</taxon>
        <taxon>Bacillati</taxon>
        <taxon>Cyanobacteriota</taxon>
        <taxon>Cyanophyceae</taxon>
        <taxon>Oscillatoriophycideae</taxon>
        <taxon>Oscillatoriales</taxon>
        <taxon>Microcoleaceae</taxon>
        <taxon>Planktothrix</taxon>
    </lineage>
</organism>
<evidence type="ECO:0000313" key="2">
    <source>
        <dbReference type="EMBL" id="CAD5926312.1"/>
    </source>
</evidence>
<name>A0A1J1JGV3_PLAAG</name>
<evidence type="ECO:0000313" key="3">
    <source>
        <dbReference type="EMBL" id="CUM60341.1"/>
    </source>
</evidence>
<dbReference type="EMBL" id="LR882963">
    <property type="protein sequence ID" value="CAD5926312.1"/>
    <property type="molecule type" value="Genomic_DNA"/>
</dbReference>
<reference evidence="2" key="2">
    <citation type="submission" date="2020-09" db="EMBL/GenBank/DDBJ databases">
        <authorList>
            <person name="Blom J."/>
        </authorList>
    </citation>
    <scope>NUCLEOTIDE SEQUENCE</scope>
    <source>
        <strain evidence="2">No.66</strain>
    </source>
</reference>
<evidence type="ECO:0000256" key="1">
    <source>
        <dbReference type="SAM" id="Phobius"/>
    </source>
</evidence>
<protein>
    <submittedName>
        <fullName evidence="3">Uncharacterized protein</fullName>
    </submittedName>
</protein>
<reference evidence="3" key="1">
    <citation type="submission" date="2015-09" db="EMBL/GenBank/DDBJ databases">
        <authorList>
            <person name="Jackson K.R."/>
            <person name="Lunt B.L."/>
            <person name="Fisher J.N.B."/>
            <person name="Gardner A.V."/>
            <person name="Bailey M.E."/>
            <person name="Deus L.M."/>
            <person name="Earl A.S."/>
            <person name="Gibby P.D."/>
            <person name="Hartmann K.A."/>
            <person name="Liu J.E."/>
            <person name="Manci A.M."/>
            <person name="Nielsen D.A."/>
            <person name="Solomon M.B."/>
            <person name="Breakwell D.P."/>
            <person name="Burnett S.H."/>
            <person name="Grose J.H."/>
        </authorList>
    </citation>
    <scope>NUCLEOTIDE SEQUENCE</scope>
    <source>
        <strain evidence="3">7805</strain>
    </source>
</reference>
<dbReference type="RefSeq" id="WP_042151108.1">
    <property type="nucleotide sequence ID" value="NZ_JBAVBW010000157.1"/>
</dbReference>
<dbReference type="EMBL" id="LO018304">
    <property type="protein sequence ID" value="CUM60341.1"/>
    <property type="molecule type" value="Genomic_DNA"/>
</dbReference>
<sequence length="65" mass="7242">MANKIPLEVKISGSFFALVFGIVLLGFYGVSRLNRQIETLGYTVITSIRGLNKINEGQTQLRNLQ</sequence>
<feature type="transmembrane region" description="Helical" evidence="1">
    <location>
        <begin position="12"/>
        <end position="30"/>
    </location>
</feature>
<proteinExistence type="predicted"/>
<keyword evidence="1" id="KW-0812">Transmembrane</keyword>
<dbReference type="GeneID" id="77286407"/>
<gene>
    <name evidence="2" type="ORF">PANO66_01032</name>
    <name evidence="3" type="ORF">PLAM_2375</name>
</gene>
<dbReference type="AlphaFoldDB" id="A0A1J1JGV3"/>
<dbReference type="Proteomes" id="UP001153761">
    <property type="component" value="Chromosome"/>
</dbReference>